<dbReference type="Proteomes" id="UP001153331">
    <property type="component" value="Unassembled WGS sequence"/>
</dbReference>
<proteinExistence type="predicted"/>
<sequence>MSANGLTEATLRGTGIGLMTVTTIVVGTRATLRTRERTRVRWHDGWLLLGYVLFMVVSGVYVANPGLMFRLLSVQEGRIAPYPDLAGDALHIQKTFFFTSPGLWFTLWSVKFALLAFYKKMMVNVSLYTKLWWAVSVYCVLTLVLSVVLHIAACPTPGAWFKAGACGSTPRDIRGSLISFWEAFAVDITSDIMIMLLPIGLIRNLQLPKAQKISVIALFGMGGLCMLASVLRVVQVGETTGGSNNQPSLTWLALWSIIESSIAVIVGCGPGIYRKVTSISRSRQTPYYNESQSKVSKGRGLNGTEGGLVPLHPIASNNIEPVDKTDSQEELEFYAALFPAWKFISDSPDSSVEAVQFIFEQPSGLSGGIVKRTEGCAKPSDQPMGIGYNVYFYVDSIDEIEKKIADIGGTKVLPKTPERDNGFFANFKDPEGNRFGVFEANWTN</sequence>
<gene>
    <name evidence="1" type="ORF">OPT61_g5311</name>
</gene>
<accession>A0ACC2IB30</accession>
<comment type="caution">
    <text evidence="1">The sequence shown here is derived from an EMBL/GenBank/DDBJ whole genome shotgun (WGS) entry which is preliminary data.</text>
</comment>
<evidence type="ECO:0000313" key="1">
    <source>
        <dbReference type="EMBL" id="KAJ8112282.1"/>
    </source>
</evidence>
<reference evidence="1" key="1">
    <citation type="submission" date="2022-11" db="EMBL/GenBank/DDBJ databases">
        <title>Genome Sequence of Boeremia exigua.</title>
        <authorList>
            <person name="Buettner E."/>
        </authorList>
    </citation>
    <scope>NUCLEOTIDE SEQUENCE</scope>
    <source>
        <strain evidence="1">CU02</strain>
    </source>
</reference>
<protein>
    <submittedName>
        <fullName evidence="1">Uncharacterized protein</fullName>
    </submittedName>
</protein>
<keyword evidence="2" id="KW-1185">Reference proteome</keyword>
<name>A0ACC2IB30_9PLEO</name>
<dbReference type="EMBL" id="JAPHNI010000337">
    <property type="protein sequence ID" value="KAJ8112282.1"/>
    <property type="molecule type" value="Genomic_DNA"/>
</dbReference>
<organism evidence="1 2">
    <name type="scientific">Boeremia exigua</name>
    <dbReference type="NCBI Taxonomy" id="749465"/>
    <lineage>
        <taxon>Eukaryota</taxon>
        <taxon>Fungi</taxon>
        <taxon>Dikarya</taxon>
        <taxon>Ascomycota</taxon>
        <taxon>Pezizomycotina</taxon>
        <taxon>Dothideomycetes</taxon>
        <taxon>Pleosporomycetidae</taxon>
        <taxon>Pleosporales</taxon>
        <taxon>Pleosporineae</taxon>
        <taxon>Didymellaceae</taxon>
        <taxon>Boeremia</taxon>
    </lineage>
</organism>
<evidence type="ECO:0000313" key="2">
    <source>
        <dbReference type="Proteomes" id="UP001153331"/>
    </source>
</evidence>